<evidence type="ECO:0000313" key="3">
    <source>
        <dbReference type="Proteomes" id="UP000095409"/>
    </source>
</evidence>
<dbReference type="SUPFAM" id="SSF53850">
    <property type="entry name" value="Periplasmic binding protein-like II"/>
    <property type="match status" value="1"/>
</dbReference>
<dbReference type="CDD" id="cd13585">
    <property type="entry name" value="PBP2_TMBP_like"/>
    <property type="match status" value="1"/>
</dbReference>
<feature type="chain" id="PRO_5038488193" evidence="1">
    <location>
        <begin position="20"/>
        <end position="426"/>
    </location>
</feature>
<accession>A0A174EW99</accession>
<dbReference type="Gene3D" id="3.40.190.10">
    <property type="entry name" value="Periplasmic binding protein-like II"/>
    <property type="match status" value="1"/>
</dbReference>
<protein>
    <submittedName>
        <fullName evidence="2">Putative ABC transporter substrate-binding protein yesO</fullName>
    </submittedName>
</protein>
<dbReference type="Proteomes" id="UP000095409">
    <property type="component" value="Unassembled WGS sequence"/>
</dbReference>
<organism evidence="2 3">
    <name type="scientific">Blautia obeum</name>
    <dbReference type="NCBI Taxonomy" id="40520"/>
    <lineage>
        <taxon>Bacteria</taxon>
        <taxon>Bacillati</taxon>
        <taxon>Bacillota</taxon>
        <taxon>Clostridia</taxon>
        <taxon>Lachnospirales</taxon>
        <taxon>Lachnospiraceae</taxon>
        <taxon>Blautia</taxon>
    </lineage>
</organism>
<dbReference type="Pfam" id="PF01547">
    <property type="entry name" value="SBP_bac_1"/>
    <property type="match status" value="1"/>
</dbReference>
<feature type="signal peptide" evidence="1">
    <location>
        <begin position="1"/>
        <end position="19"/>
    </location>
</feature>
<name>A0A174EW99_9FIRM</name>
<dbReference type="RefSeq" id="WP_055066272.1">
    <property type="nucleotide sequence ID" value="NZ_CYZD01000010.1"/>
</dbReference>
<evidence type="ECO:0000313" key="2">
    <source>
        <dbReference type="EMBL" id="CUO42253.1"/>
    </source>
</evidence>
<dbReference type="PANTHER" id="PTHR43649">
    <property type="entry name" value="ARABINOSE-BINDING PROTEIN-RELATED"/>
    <property type="match status" value="1"/>
</dbReference>
<proteinExistence type="predicted"/>
<sequence length="426" mass="47393">MKKKVIALVLTACMVPVVSVGSGVDVMAAKGDSGDKITLNWQSYDSYDKYQKVIEAFEKENPDIEINFEEVSDYATKILTEATAGDLPDLINCNTGTTQILANAGALQKFDVDALKADTEYKFDDFWDVAERYCTYDGDWYSLPLDGGNYGWVYNVDMFDKCGIEVPEDGFTWDEFTEACKTLMEHKDELGIEYPTIINDMSSAIDTMYPWITEAGGSYLNDDGSCGWNSDETVTAFEYVKSLVDEGYVPAIEKLGDGYDALITKFNAGQIAMCRVALWNSTYLQDDVNWKAMNAPRANDGTQAEVLFLNGIGISSSCENPEAAEKFIKYLTSEEGLALYLEDNTSPQIAVRQSQADLSVSMFDESHDMKLFNTGLEYAGYIDLTETFADQQTIIGQCFDEIWHNDADIKSTLDGMVDQLNSLLAQ</sequence>
<dbReference type="PANTHER" id="PTHR43649:SF12">
    <property type="entry name" value="DIACETYLCHITOBIOSE BINDING PROTEIN DASA"/>
    <property type="match status" value="1"/>
</dbReference>
<gene>
    <name evidence="2" type="primary">yesO</name>
    <name evidence="2" type="ORF">ERS852394_02161</name>
</gene>
<dbReference type="EMBL" id="CYZD01000010">
    <property type="protein sequence ID" value="CUO42253.1"/>
    <property type="molecule type" value="Genomic_DNA"/>
</dbReference>
<dbReference type="InterPro" id="IPR050490">
    <property type="entry name" value="Bact_solute-bd_prot1"/>
</dbReference>
<keyword evidence="1" id="KW-0732">Signal</keyword>
<evidence type="ECO:0000256" key="1">
    <source>
        <dbReference type="SAM" id="SignalP"/>
    </source>
</evidence>
<dbReference type="AlphaFoldDB" id="A0A174EW99"/>
<reference evidence="2 3" key="1">
    <citation type="submission" date="2015-09" db="EMBL/GenBank/DDBJ databases">
        <authorList>
            <consortium name="Pathogen Informatics"/>
        </authorList>
    </citation>
    <scope>NUCLEOTIDE SEQUENCE [LARGE SCALE GENOMIC DNA]</scope>
    <source>
        <strain evidence="2 3">2789STDY5608837</strain>
    </source>
</reference>
<dbReference type="InterPro" id="IPR006059">
    <property type="entry name" value="SBP"/>
</dbReference>